<feature type="domain" description="DUF1254" evidence="2">
    <location>
        <begin position="75"/>
        <end position="209"/>
    </location>
</feature>
<dbReference type="Pfam" id="PF06863">
    <property type="entry name" value="DUF1254"/>
    <property type="match status" value="1"/>
</dbReference>
<evidence type="ECO:0000259" key="1">
    <source>
        <dbReference type="Pfam" id="PF06742"/>
    </source>
</evidence>
<feature type="domain" description="DUF1214" evidence="1">
    <location>
        <begin position="257"/>
        <end position="355"/>
    </location>
</feature>
<protein>
    <recommendedName>
        <fullName evidence="5">DUF1254 domain-containing protein</fullName>
    </recommendedName>
</protein>
<dbReference type="InterPro" id="IPR010621">
    <property type="entry name" value="DUF1214"/>
</dbReference>
<evidence type="ECO:0000259" key="2">
    <source>
        <dbReference type="Pfam" id="PF06863"/>
    </source>
</evidence>
<dbReference type="PANTHER" id="PTHR36509">
    <property type="entry name" value="BLL3101 PROTEIN"/>
    <property type="match status" value="1"/>
</dbReference>
<dbReference type="InterPro" id="IPR010679">
    <property type="entry name" value="DUF1254"/>
</dbReference>
<sequence length="388" mass="42826">MLTLIAGAVGLPMPANRTTRLEFCPTVANLTGSDELKVARSYEFALPLVLMGATLDVSLRMVQDNYLNVTRDTFVNTFAHVLKFPTPDFRGVVNPNVDTLYSSAFLDVGQEPVVLTIPKADHRSRYGLFQIMDFWTNVIGNPELLYKEQVVCISLAPHLVSDDYTPCPDDNMNITIVSNTTNLWLLGRTAPLEGGDLVSTNALQLQYQLRGLPRSWLGISGSVGTYGTDYPVRAVIADVGLGANLPEDAVYFVKPFLFGGCNYTLTLSPPPPVDSARGFWSITTYVDQYLVADPRNGTQAAVVSSLQNDIVIEKNGNAVIYIQASDPGEGKNWLYVPEDVHGTNLTLTARFYLPTAEIYPDRTWTPPMIEVSRSGPLRRPQCQWPWAD</sequence>
<accession>A0A0D3KLU1</accession>
<evidence type="ECO:0000313" key="4">
    <source>
        <dbReference type="Proteomes" id="UP000013827"/>
    </source>
</evidence>
<dbReference type="InterPro" id="IPR037050">
    <property type="entry name" value="DUF1254_sf"/>
</dbReference>
<dbReference type="EnsemblProtists" id="EOD36726">
    <property type="protein sequence ID" value="EOD36726"/>
    <property type="gene ID" value="EMIHUDRAFT_98153"/>
</dbReference>
<name>A0A0D3KLU1_EMIH1</name>
<dbReference type="Proteomes" id="UP000013827">
    <property type="component" value="Unassembled WGS sequence"/>
</dbReference>
<dbReference type="Gene3D" id="2.60.120.600">
    <property type="entry name" value="Domain of unknown function DUF1214, C-terminal domain"/>
    <property type="match status" value="1"/>
</dbReference>
<dbReference type="InterPro" id="IPR037049">
    <property type="entry name" value="DUF1214_C_sf"/>
</dbReference>
<dbReference type="KEGG" id="ehx:EMIHUDRAFT_98153"/>
<dbReference type="GeneID" id="17281996"/>
<dbReference type="Gene3D" id="2.60.40.1610">
    <property type="entry name" value="Domain of unknown function DUF1254"/>
    <property type="match status" value="1"/>
</dbReference>
<dbReference type="PaxDb" id="2903-EOD36726"/>
<organism evidence="3 4">
    <name type="scientific">Emiliania huxleyi (strain CCMP1516)</name>
    <dbReference type="NCBI Taxonomy" id="280463"/>
    <lineage>
        <taxon>Eukaryota</taxon>
        <taxon>Haptista</taxon>
        <taxon>Haptophyta</taxon>
        <taxon>Prymnesiophyceae</taxon>
        <taxon>Isochrysidales</taxon>
        <taxon>Noelaerhabdaceae</taxon>
        <taxon>Emiliania</taxon>
    </lineage>
</organism>
<dbReference type="SUPFAM" id="SSF160935">
    <property type="entry name" value="VPA0735-like"/>
    <property type="match status" value="1"/>
</dbReference>
<reference evidence="3" key="2">
    <citation type="submission" date="2024-10" db="UniProtKB">
        <authorList>
            <consortium name="EnsemblProtists"/>
        </authorList>
    </citation>
    <scope>IDENTIFICATION</scope>
</reference>
<reference evidence="4" key="1">
    <citation type="journal article" date="2013" name="Nature">
        <title>Pan genome of the phytoplankton Emiliania underpins its global distribution.</title>
        <authorList>
            <person name="Read B.A."/>
            <person name="Kegel J."/>
            <person name="Klute M.J."/>
            <person name="Kuo A."/>
            <person name="Lefebvre S.C."/>
            <person name="Maumus F."/>
            <person name="Mayer C."/>
            <person name="Miller J."/>
            <person name="Monier A."/>
            <person name="Salamov A."/>
            <person name="Young J."/>
            <person name="Aguilar M."/>
            <person name="Claverie J.M."/>
            <person name="Frickenhaus S."/>
            <person name="Gonzalez K."/>
            <person name="Herman E.K."/>
            <person name="Lin Y.C."/>
            <person name="Napier J."/>
            <person name="Ogata H."/>
            <person name="Sarno A.F."/>
            <person name="Shmutz J."/>
            <person name="Schroeder D."/>
            <person name="de Vargas C."/>
            <person name="Verret F."/>
            <person name="von Dassow P."/>
            <person name="Valentin K."/>
            <person name="Van de Peer Y."/>
            <person name="Wheeler G."/>
            <person name="Dacks J.B."/>
            <person name="Delwiche C.F."/>
            <person name="Dyhrman S.T."/>
            <person name="Glockner G."/>
            <person name="John U."/>
            <person name="Richards T."/>
            <person name="Worden A.Z."/>
            <person name="Zhang X."/>
            <person name="Grigoriev I.V."/>
            <person name="Allen A.E."/>
            <person name="Bidle K."/>
            <person name="Borodovsky M."/>
            <person name="Bowler C."/>
            <person name="Brownlee C."/>
            <person name="Cock J.M."/>
            <person name="Elias M."/>
            <person name="Gladyshev V.N."/>
            <person name="Groth M."/>
            <person name="Guda C."/>
            <person name="Hadaegh A."/>
            <person name="Iglesias-Rodriguez M.D."/>
            <person name="Jenkins J."/>
            <person name="Jones B.M."/>
            <person name="Lawson T."/>
            <person name="Leese F."/>
            <person name="Lindquist E."/>
            <person name="Lobanov A."/>
            <person name="Lomsadze A."/>
            <person name="Malik S.B."/>
            <person name="Marsh M.E."/>
            <person name="Mackinder L."/>
            <person name="Mock T."/>
            <person name="Mueller-Roeber B."/>
            <person name="Pagarete A."/>
            <person name="Parker M."/>
            <person name="Probert I."/>
            <person name="Quesneville H."/>
            <person name="Raines C."/>
            <person name="Rensing S.A."/>
            <person name="Riano-Pachon D.M."/>
            <person name="Richier S."/>
            <person name="Rokitta S."/>
            <person name="Shiraiwa Y."/>
            <person name="Soanes D.M."/>
            <person name="van der Giezen M."/>
            <person name="Wahlund T.M."/>
            <person name="Williams B."/>
            <person name="Wilson W."/>
            <person name="Wolfe G."/>
            <person name="Wurch L.L."/>
        </authorList>
    </citation>
    <scope>NUCLEOTIDE SEQUENCE</scope>
</reference>
<keyword evidence="4" id="KW-1185">Reference proteome</keyword>
<dbReference type="AlphaFoldDB" id="A0A0D3KLU1"/>
<proteinExistence type="predicted"/>
<dbReference type="RefSeq" id="XP_005789155.1">
    <property type="nucleotide sequence ID" value="XM_005789098.1"/>
</dbReference>
<evidence type="ECO:0000313" key="3">
    <source>
        <dbReference type="EnsemblProtists" id="EOD36726"/>
    </source>
</evidence>
<dbReference type="PANTHER" id="PTHR36509:SF2">
    <property type="entry name" value="BLL3101 PROTEIN"/>
    <property type="match status" value="1"/>
</dbReference>
<dbReference type="HOGENOM" id="CLU_027269_1_1_1"/>
<evidence type="ECO:0008006" key="5">
    <source>
        <dbReference type="Google" id="ProtNLM"/>
    </source>
</evidence>
<dbReference type="Pfam" id="PF06742">
    <property type="entry name" value="DUF1214"/>
    <property type="match status" value="1"/>
</dbReference>